<evidence type="ECO:0000313" key="1">
    <source>
        <dbReference type="EMBL" id="KRL08047.1"/>
    </source>
</evidence>
<dbReference type="OrthoDB" id="10006069at2"/>
<dbReference type="RefSeq" id="WP_057868831.1">
    <property type="nucleotide sequence ID" value="NZ_AZDX01000003.1"/>
</dbReference>
<comment type="caution">
    <text evidence="1">The sequence shown here is derived from an EMBL/GenBank/DDBJ whole genome shotgun (WGS) entry which is preliminary data.</text>
</comment>
<organism evidence="1 2">
    <name type="scientific">Liquorilactobacillus hordei DSM 19519</name>
    <dbReference type="NCBI Taxonomy" id="1423759"/>
    <lineage>
        <taxon>Bacteria</taxon>
        <taxon>Bacillati</taxon>
        <taxon>Bacillota</taxon>
        <taxon>Bacilli</taxon>
        <taxon>Lactobacillales</taxon>
        <taxon>Lactobacillaceae</taxon>
        <taxon>Liquorilactobacillus</taxon>
    </lineage>
</organism>
<sequence length="98" mass="11661">MIDYKKEIDNGQELANKLMDLGCEPKYVEGSLQDNYFFEDMQKIRFTNGIKPRKYVMILENHLNTWSSNHVLFLTDNEKTYTKLLKEYQGNYEKLVNA</sequence>
<dbReference type="EMBL" id="AZDX01000003">
    <property type="protein sequence ID" value="KRL08047.1"/>
    <property type="molecule type" value="Genomic_DNA"/>
</dbReference>
<dbReference type="Proteomes" id="UP000051448">
    <property type="component" value="Unassembled WGS sequence"/>
</dbReference>
<accession>A0A0R1MJ95</accession>
<gene>
    <name evidence="1" type="ORF">FC92_GL001121</name>
</gene>
<evidence type="ECO:0000313" key="2">
    <source>
        <dbReference type="Proteomes" id="UP000051448"/>
    </source>
</evidence>
<reference evidence="1 2" key="1">
    <citation type="journal article" date="2015" name="Genome Announc.">
        <title>Expanding the biotechnology potential of lactobacilli through comparative genomics of 213 strains and associated genera.</title>
        <authorList>
            <person name="Sun Z."/>
            <person name="Harris H.M."/>
            <person name="McCann A."/>
            <person name="Guo C."/>
            <person name="Argimon S."/>
            <person name="Zhang W."/>
            <person name="Yang X."/>
            <person name="Jeffery I.B."/>
            <person name="Cooney J.C."/>
            <person name="Kagawa T.F."/>
            <person name="Liu W."/>
            <person name="Song Y."/>
            <person name="Salvetti E."/>
            <person name="Wrobel A."/>
            <person name="Rasinkangas P."/>
            <person name="Parkhill J."/>
            <person name="Rea M.C."/>
            <person name="O'Sullivan O."/>
            <person name="Ritari J."/>
            <person name="Douillard F.P."/>
            <person name="Paul Ross R."/>
            <person name="Yang R."/>
            <person name="Briner A.E."/>
            <person name="Felis G.E."/>
            <person name="de Vos W.M."/>
            <person name="Barrangou R."/>
            <person name="Klaenhammer T.R."/>
            <person name="Caufield P.W."/>
            <person name="Cui Y."/>
            <person name="Zhang H."/>
            <person name="O'Toole P.W."/>
        </authorList>
    </citation>
    <scope>NUCLEOTIDE SEQUENCE [LARGE SCALE GENOMIC DNA]</scope>
    <source>
        <strain evidence="1 2">DSM 19519</strain>
    </source>
</reference>
<protein>
    <submittedName>
        <fullName evidence="1">Uncharacterized protein</fullName>
    </submittedName>
</protein>
<proteinExistence type="predicted"/>
<dbReference type="GeneID" id="98309483"/>
<dbReference type="STRING" id="1423759.FC92_GL001121"/>
<keyword evidence="2" id="KW-1185">Reference proteome</keyword>
<dbReference type="PATRIC" id="fig|1423759.3.peg.1186"/>
<name>A0A0R1MJ95_9LACO</name>
<dbReference type="AlphaFoldDB" id="A0A0R1MJ95"/>